<keyword evidence="1" id="KW-0812">Transmembrane</keyword>
<gene>
    <name evidence="2" type="ORF">B0T18DRAFT_163107</name>
</gene>
<keyword evidence="1" id="KW-0472">Membrane</keyword>
<dbReference type="AlphaFoldDB" id="A0AA40K5P6"/>
<sequence>MTASAIYTYLFSSSALYLDDERPLLLDARRLEPVGRCLRRVGGAVCGVMLVKVAASIGLVVGYAIPPLPSACVYVTSAIASVLALAECIAAEVFLNGPGNVLNRTYSLPRLDDQFNGSSIAMVLGAVAVLTLSVGAVAAAAVVWGVNRAAGKFRELEVVSACAETEDGGHGC</sequence>
<feature type="transmembrane region" description="Helical" evidence="1">
    <location>
        <begin position="41"/>
        <end position="65"/>
    </location>
</feature>
<comment type="caution">
    <text evidence="2">The sequence shown here is derived from an EMBL/GenBank/DDBJ whole genome shotgun (WGS) entry which is preliminary data.</text>
</comment>
<evidence type="ECO:0000313" key="2">
    <source>
        <dbReference type="EMBL" id="KAK0746908.1"/>
    </source>
</evidence>
<keyword evidence="1" id="KW-1133">Transmembrane helix</keyword>
<reference evidence="2" key="1">
    <citation type="submission" date="2023-06" db="EMBL/GenBank/DDBJ databases">
        <title>Genome-scale phylogeny and comparative genomics of the fungal order Sordariales.</title>
        <authorList>
            <consortium name="Lawrence Berkeley National Laboratory"/>
            <person name="Hensen N."/>
            <person name="Bonometti L."/>
            <person name="Westerberg I."/>
            <person name="Brannstrom I.O."/>
            <person name="Guillou S."/>
            <person name="Cros-Aarteil S."/>
            <person name="Calhoun S."/>
            <person name="Haridas S."/>
            <person name="Kuo A."/>
            <person name="Mondo S."/>
            <person name="Pangilinan J."/>
            <person name="Riley R."/>
            <person name="LaButti K."/>
            <person name="Andreopoulos B."/>
            <person name="Lipzen A."/>
            <person name="Chen C."/>
            <person name="Yanf M."/>
            <person name="Daum C."/>
            <person name="Ng V."/>
            <person name="Clum A."/>
            <person name="Steindorff A."/>
            <person name="Ohm R."/>
            <person name="Martin F."/>
            <person name="Silar P."/>
            <person name="Natvig D."/>
            <person name="Lalanne C."/>
            <person name="Gautier V."/>
            <person name="Ament-velasquez S.L."/>
            <person name="Kruys A."/>
            <person name="Hutchinson M.I."/>
            <person name="Powell A.J."/>
            <person name="Barry K."/>
            <person name="Miller A.N."/>
            <person name="Grigoriev I.V."/>
            <person name="Debuchy R."/>
            <person name="Gladieux P."/>
            <person name="Thoren M.H."/>
            <person name="Johannesson H."/>
        </authorList>
    </citation>
    <scope>NUCLEOTIDE SEQUENCE</scope>
    <source>
        <strain evidence="2">SMH3187-1</strain>
    </source>
</reference>
<evidence type="ECO:0000313" key="3">
    <source>
        <dbReference type="Proteomes" id="UP001172155"/>
    </source>
</evidence>
<accession>A0AA40K5P6</accession>
<dbReference type="Proteomes" id="UP001172155">
    <property type="component" value="Unassembled WGS sequence"/>
</dbReference>
<protein>
    <submittedName>
        <fullName evidence="2">Uncharacterized protein</fullName>
    </submittedName>
</protein>
<dbReference type="EMBL" id="JAUKUD010000004">
    <property type="protein sequence ID" value="KAK0746908.1"/>
    <property type="molecule type" value="Genomic_DNA"/>
</dbReference>
<feature type="transmembrane region" description="Helical" evidence="1">
    <location>
        <begin position="115"/>
        <end position="144"/>
    </location>
</feature>
<keyword evidence="3" id="KW-1185">Reference proteome</keyword>
<name>A0AA40K5P6_9PEZI</name>
<proteinExistence type="predicted"/>
<evidence type="ECO:0000256" key="1">
    <source>
        <dbReference type="SAM" id="Phobius"/>
    </source>
</evidence>
<organism evidence="2 3">
    <name type="scientific">Schizothecium vesticola</name>
    <dbReference type="NCBI Taxonomy" id="314040"/>
    <lineage>
        <taxon>Eukaryota</taxon>
        <taxon>Fungi</taxon>
        <taxon>Dikarya</taxon>
        <taxon>Ascomycota</taxon>
        <taxon>Pezizomycotina</taxon>
        <taxon>Sordariomycetes</taxon>
        <taxon>Sordariomycetidae</taxon>
        <taxon>Sordariales</taxon>
        <taxon>Schizotheciaceae</taxon>
        <taxon>Schizothecium</taxon>
    </lineage>
</organism>